<comment type="similarity">
    <text evidence="1">Belongs to the non-flavoprotein flavin reductase family.</text>
</comment>
<dbReference type="GO" id="GO:0042602">
    <property type="term" value="F:riboflavin reductase (NADPH) activity"/>
    <property type="evidence" value="ECO:0007669"/>
    <property type="project" value="TreeGrafter"/>
</dbReference>
<dbReference type="GO" id="GO:0010181">
    <property type="term" value="F:FMN binding"/>
    <property type="evidence" value="ECO:0007669"/>
    <property type="project" value="InterPro"/>
</dbReference>
<evidence type="ECO:0000313" key="5">
    <source>
        <dbReference type="Proteomes" id="UP000268048"/>
    </source>
</evidence>
<evidence type="ECO:0000256" key="1">
    <source>
        <dbReference type="ARBA" id="ARBA00008898"/>
    </source>
</evidence>
<accession>A0A3G7TQH3</accession>
<dbReference type="Gene3D" id="2.30.110.10">
    <property type="entry name" value="Electron Transport, Fmn-binding Protein, Chain A"/>
    <property type="match status" value="1"/>
</dbReference>
<feature type="domain" description="Flavin reductase like" evidence="3">
    <location>
        <begin position="27"/>
        <end position="170"/>
    </location>
</feature>
<evidence type="ECO:0000313" key="4">
    <source>
        <dbReference type="EMBL" id="AZE49367.1"/>
    </source>
</evidence>
<dbReference type="SMART" id="SM00903">
    <property type="entry name" value="Flavin_Reduct"/>
    <property type="match status" value="1"/>
</dbReference>
<name>A0A3G7TQH3_9PSED</name>
<dbReference type="Proteomes" id="UP000268048">
    <property type="component" value="Chromosome"/>
</dbReference>
<dbReference type="EMBL" id="CP027753">
    <property type="protein sequence ID" value="AZE49367.1"/>
    <property type="molecule type" value="Genomic_DNA"/>
</dbReference>
<dbReference type="InterPro" id="IPR050268">
    <property type="entry name" value="NADH-dep_flavin_reductase"/>
</dbReference>
<gene>
    <name evidence="4" type="ORF">C4K04_3697</name>
</gene>
<protein>
    <submittedName>
        <fullName evidence="4">Nitrilotriacetate monooxygenase component B</fullName>
    </submittedName>
</protein>
<evidence type="ECO:0000259" key="3">
    <source>
        <dbReference type="SMART" id="SM00903"/>
    </source>
</evidence>
<dbReference type="SUPFAM" id="SSF50475">
    <property type="entry name" value="FMN-binding split barrel"/>
    <property type="match status" value="1"/>
</dbReference>
<dbReference type="InterPro" id="IPR002563">
    <property type="entry name" value="Flavin_Rdtase-like_dom"/>
</dbReference>
<reference evidence="4 5" key="1">
    <citation type="submission" date="2018-03" db="EMBL/GenBank/DDBJ databases">
        <title>Diversity of phytobeneficial traits revealed by whole-genome analysis of worldwide-isolated phenazine-producing Pseudomonas spp.</title>
        <authorList>
            <person name="Biessy A."/>
            <person name="Novinscak A."/>
            <person name="Blom J."/>
            <person name="Leger G."/>
            <person name="Thomashow L.S."/>
            <person name="Cazorla F.M."/>
            <person name="Josic D."/>
            <person name="Filion M."/>
        </authorList>
    </citation>
    <scope>NUCLEOTIDE SEQUENCE [LARGE SCALE GENOMIC DNA]</scope>
    <source>
        <strain evidence="4 5">B25</strain>
    </source>
</reference>
<keyword evidence="4" id="KW-0503">Monooxygenase</keyword>
<dbReference type="PANTHER" id="PTHR30466">
    <property type="entry name" value="FLAVIN REDUCTASE"/>
    <property type="match status" value="1"/>
</dbReference>
<dbReference type="Pfam" id="PF01613">
    <property type="entry name" value="Flavin_Reduct"/>
    <property type="match status" value="1"/>
</dbReference>
<organism evidence="4 5">
    <name type="scientific">Pseudomonas chlororaphis</name>
    <dbReference type="NCBI Taxonomy" id="587753"/>
    <lineage>
        <taxon>Bacteria</taxon>
        <taxon>Pseudomonadati</taxon>
        <taxon>Pseudomonadota</taxon>
        <taxon>Gammaproteobacteria</taxon>
        <taxon>Pseudomonadales</taxon>
        <taxon>Pseudomonadaceae</taxon>
        <taxon>Pseudomonas</taxon>
    </lineage>
</organism>
<dbReference type="PANTHER" id="PTHR30466:SF11">
    <property type="entry name" value="FLAVIN-DEPENDENT MONOOXYGENASE, REDUCTASE SUBUNIT HSAB"/>
    <property type="match status" value="1"/>
</dbReference>
<dbReference type="RefSeq" id="WP_124321115.1">
    <property type="nucleotide sequence ID" value="NZ_CP027753.1"/>
</dbReference>
<evidence type="ECO:0000256" key="2">
    <source>
        <dbReference type="ARBA" id="ARBA00023002"/>
    </source>
</evidence>
<dbReference type="GO" id="GO:0004497">
    <property type="term" value="F:monooxygenase activity"/>
    <property type="evidence" value="ECO:0007669"/>
    <property type="project" value="UniProtKB-KW"/>
</dbReference>
<dbReference type="InterPro" id="IPR012349">
    <property type="entry name" value="Split_barrel_FMN-bd"/>
</dbReference>
<keyword evidence="2" id="KW-0560">Oxidoreductase</keyword>
<sequence length="192" mass="20552">MNAATETKAHDLLDAEGRDVRELRNLLGQFATGVTVITTRIAGSRNVGVTVNSFSSLSLSPALVLWSLARTAPSLKDFCSASHFAINVLGAHQHHLSEQFARAAADKFAGVAHSYGKAGAPVLDDVVAVLVCRNVTQYEGGDHLIFIGEIEQYRYSGAEPLLFHAGQYRVAAAHPALASREASPWVSGRREA</sequence>
<dbReference type="AlphaFoldDB" id="A0A3G7TQH3"/>
<proteinExistence type="inferred from homology"/>